<keyword evidence="2" id="KW-0805">Transcription regulation</keyword>
<dbReference type="EMBL" id="WMIG01000029">
    <property type="protein sequence ID" value="MTH62243.1"/>
    <property type="molecule type" value="Genomic_DNA"/>
</dbReference>
<evidence type="ECO:0000256" key="1">
    <source>
        <dbReference type="ARBA" id="ARBA00022491"/>
    </source>
</evidence>
<dbReference type="Pfam" id="PF13411">
    <property type="entry name" value="MerR_1"/>
    <property type="match status" value="1"/>
</dbReference>
<sequence length="125" mass="13779">MKIGDIAKAADVTTSRIRFYERKGIIPPADRGKNGYRDYPEDLVALLRFIEQAQGLGFTLREIADVEIGTGEHIVSCTDALALLAKKHAAVVSMIAEANDRKHRIESLMAELEASRRKAKVVATD</sequence>
<dbReference type="Gene3D" id="1.10.1660.10">
    <property type="match status" value="1"/>
</dbReference>
<dbReference type="RefSeq" id="WP_155042194.1">
    <property type="nucleotide sequence ID" value="NZ_WMIG01000029.1"/>
</dbReference>
<keyword evidence="7" id="KW-1185">Reference proteome</keyword>
<accession>A0A844HPD4</accession>
<comment type="caution">
    <text evidence="6">The sequence shown here is derived from an EMBL/GenBank/DDBJ whole genome shotgun (WGS) entry which is preliminary data.</text>
</comment>
<dbReference type="PRINTS" id="PR00040">
    <property type="entry name" value="HTHMERR"/>
</dbReference>
<dbReference type="GO" id="GO:0003677">
    <property type="term" value="F:DNA binding"/>
    <property type="evidence" value="ECO:0007669"/>
    <property type="project" value="UniProtKB-KW"/>
</dbReference>
<dbReference type="SUPFAM" id="SSF46955">
    <property type="entry name" value="Putative DNA-binding domain"/>
    <property type="match status" value="1"/>
</dbReference>
<dbReference type="InterPro" id="IPR047057">
    <property type="entry name" value="MerR_fam"/>
</dbReference>
<gene>
    <name evidence="6" type="ORF">GL300_23930</name>
</gene>
<dbReference type="InterPro" id="IPR000551">
    <property type="entry name" value="MerR-type_HTH_dom"/>
</dbReference>
<evidence type="ECO:0000313" key="7">
    <source>
        <dbReference type="Proteomes" id="UP000449846"/>
    </source>
</evidence>
<proteinExistence type="predicted"/>
<evidence type="ECO:0000256" key="4">
    <source>
        <dbReference type="ARBA" id="ARBA00023163"/>
    </source>
</evidence>
<dbReference type="InterPro" id="IPR009061">
    <property type="entry name" value="DNA-bd_dom_put_sf"/>
</dbReference>
<protein>
    <submittedName>
        <fullName evidence="6">MerR family transcriptional regulator</fullName>
    </submittedName>
</protein>
<evidence type="ECO:0000313" key="6">
    <source>
        <dbReference type="EMBL" id="MTH62243.1"/>
    </source>
</evidence>
<dbReference type="PROSITE" id="PS50937">
    <property type="entry name" value="HTH_MERR_2"/>
    <property type="match status" value="1"/>
</dbReference>
<keyword evidence="4" id="KW-0804">Transcription</keyword>
<name>A0A844HPD4_9RHOB</name>
<feature type="domain" description="HTH merR-type" evidence="5">
    <location>
        <begin position="1"/>
        <end position="69"/>
    </location>
</feature>
<reference evidence="6 7" key="1">
    <citation type="submission" date="2019-11" db="EMBL/GenBank/DDBJ databases">
        <authorList>
            <person name="Dong K."/>
        </authorList>
    </citation>
    <scope>NUCLEOTIDE SEQUENCE [LARGE SCALE GENOMIC DNA]</scope>
    <source>
        <strain evidence="6 7">NBRC 112902</strain>
    </source>
</reference>
<keyword evidence="3" id="KW-0238">DNA-binding</keyword>
<dbReference type="OrthoDB" id="9802944at2"/>
<dbReference type="SMART" id="SM00422">
    <property type="entry name" value="HTH_MERR"/>
    <property type="match status" value="1"/>
</dbReference>
<dbReference type="PANTHER" id="PTHR30204:SF69">
    <property type="entry name" value="MERR-FAMILY TRANSCRIPTIONAL REGULATOR"/>
    <property type="match status" value="1"/>
</dbReference>
<dbReference type="Proteomes" id="UP000449846">
    <property type="component" value="Unassembled WGS sequence"/>
</dbReference>
<evidence type="ECO:0000259" key="5">
    <source>
        <dbReference type="PROSITE" id="PS50937"/>
    </source>
</evidence>
<dbReference type="GO" id="GO:0003700">
    <property type="term" value="F:DNA-binding transcription factor activity"/>
    <property type="evidence" value="ECO:0007669"/>
    <property type="project" value="InterPro"/>
</dbReference>
<dbReference type="PROSITE" id="PS00552">
    <property type="entry name" value="HTH_MERR_1"/>
    <property type="match status" value="1"/>
</dbReference>
<organism evidence="6 7">
    <name type="scientific">Paracoccus litorisediminis</name>
    <dbReference type="NCBI Taxonomy" id="2006130"/>
    <lineage>
        <taxon>Bacteria</taxon>
        <taxon>Pseudomonadati</taxon>
        <taxon>Pseudomonadota</taxon>
        <taxon>Alphaproteobacteria</taxon>
        <taxon>Rhodobacterales</taxon>
        <taxon>Paracoccaceae</taxon>
        <taxon>Paracoccus</taxon>
    </lineage>
</organism>
<keyword evidence="1" id="KW-0678">Repressor</keyword>
<dbReference type="PANTHER" id="PTHR30204">
    <property type="entry name" value="REDOX-CYCLING DRUG-SENSING TRANSCRIPTIONAL ACTIVATOR SOXR"/>
    <property type="match status" value="1"/>
</dbReference>
<dbReference type="AlphaFoldDB" id="A0A844HPD4"/>
<evidence type="ECO:0000256" key="3">
    <source>
        <dbReference type="ARBA" id="ARBA00023125"/>
    </source>
</evidence>
<evidence type="ECO:0000256" key="2">
    <source>
        <dbReference type="ARBA" id="ARBA00023015"/>
    </source>
</evidence>